<evidence type="ECO:0000313" key="4">
    <source>
        <dbReference type="EMBL" id="KAK2663488.1"/>
    </source>
</evidence>
<comment type="caution">
    <text evidence="4">The sequence shown here is derived from an EMBL/GenBank/DDBJ whole genome shotgun (WGS) entry which is preliminary data.</text>
</comment>
<organism evidence="4 5">
    <name type="scientific">Dipteronia dyeriana</name>
    <dbReference type="NCBI Taxonomy" id="168575"/>
    <lineage>
        <taxon>Eukaryota</taxon>
        <taxon>Viridiplantae</taxon>
        <taxon>Streptophyta</taxon>
        <taxon>Embryophyta</taxon>
        <taxon>Tracheophyta</taxon>
        <taxon>Spermatophyta</taxon>
        <taxon>Magnoliopsida</taxon>
        <taxon>eudicotyledons</taxon>
        <taxon>Gunneridae</taxon>
        <taxon>Pentapetalae</taxon>
        <taxon>rosids</taxon>
        <taxon>malvids</taxon>
        <taxon>Sapindales</taxon>
        <taxon>Sapindaceae</taxon>
        <taxon>Hippocastanoideae</taxon>
        <taxon>Acereae</taxon>
        <taxon>Dipteronia</taxon>
    </lineage>
</organism>
<dbReference type="GO" id="GO:0010020">
    <property type="term" value="P:chloroplast fission"/>
    <property type="evidence" value="ECO:0007669"/>
    <property type="project" value="TreeGrafter"/>
</dbReference>
<dbReference type="AlphaFoldDB" id="A0AAD9XR28"/>
<protein>
    <recommendedName>
        <fullName evidence="3">Tubulin/FtsZ GTPase domain-containing protein</fullName>
    </recommendedName>
</protein>
<dbReference type="PANTHER" id="PTHR30314">
    <property type="entry name" value="CELL DIVISION PROTEIN FTSZ-RELATED"/>
    <property type="match status" value="1"/>
</dbReference>
<accession>A0AAD9XR28</accession>
<dbReference type="EMBL" id="JANJYI010000001">
    <property type="protein sequence ID" value="KAK2663488.1"/>
    <property type="molecule type" value="Genomic_DNA"/>
</dbReference>
<keyword evidence="2" id="KW-0342">GTP-binding</keyword>
<dbReference type="Proteomes" id="UP001280121">
    <property type="component" value="Unassembled WGS sequence"/>
</dbReference>
<sequence>MVFSFEYRELINTDSQALLQSAAENPLQIVELLTRGLGMLLEQAAEESKESIAGALKGSDLVFITVGIGGGTRSGAAPMVAQIAKEAGYVTVDVVSYPFSFEGRKRPLQAGALEAIEKLQKNVDTLIVIPNDCLLDIADEQTPLTDAFLRADDVVRQEVQGFSDIVMACDLMVWASKRLMQKMW</sequence>
<dbReference type="InterPro" id="IPR036525">
    <property type="entry name" value="Tubulin/FtsZ_GTPase_sf"/>
</dbReference>
<dbReference type="CDD" id="cd02201">
    <property type="entry name" value="FtsZ_type1"/>
    <property type="match status" value="1"/>
</dbReference>
<dbReference type="PRINTS" id="PR00423">
    <property type="entry name" value="CELLDVISFTSZ"/>
</dbReference>
<dbReference type="Gene3D" id="3.40.50.1440">
    <property type="entry name" value="Tubulin/FtsZ, GTPase domain"/>
    <property type="match status" value="1"/>
</dbReference>
<evidence type="ECO:0000259" key="3">
    <source>
        <dbReference type="SMART" id="SM00864"/>
    </source>
</evidence>
<dbReference type="GO" id="GO:0051301">
    <property type="term" value="P:cell division"/>
    <property type="evidence" value="ECO:0007669"/>
    <property type="project" value="TreeGrafter"/>
</dbReference>
<evidence type="ECO:0000313" key="5">
    <source>
        <dbReference type="Proteomes" id="UP001280121"/>
    </source>
</evidence>
<dbReference type="InterPro" id="IPR003008">
    <property type="entry name" value="Tubulin_FtsZ_GTPase"/>
</dbReference>
<dbReference type="GO" id="GO:0005525">
    <property type="term" value="F:GTP binding"/>
    <property type="evidence" value="ECO:0007669"/>
    <property type="project" value="UniProtKB-KW"/>
</dbReference>
<name>A0AAD9XR28_9ROSI</name>
<evidence type="ECO:0000256" key="2">
    <source>
        <dbReference type="ARBA" id="ARBA00023134"/>
    </source>
</evidence>
<dbReference type="InterPro" id="IPR000158">
    <property type="entry name" value="Cell_div_FtsZ"/>
</dbReference>
<proteinExistence type="predicted"/>
<keyword evidence="1" id="KW-0547">Nucleotide-binding</keyword>
<feature type="domain" description="Tubulin/FtsZ GTPase" evidence="3">
    <location>
        <begin position="2"/>
        <end position="171"/>
    </location>
</feature>
<dbReference type="InterPro" id="IPR045061">
    <property type="entry name" value="FtsZ/CetZ"/>
</dbReference>
<gene>
    <name evidence="4" type="ORF">Ddye_002062</name>
</gene>
<dbReference type="Pfam" id="PF00091">
    <property type="entry name" value="Tubulin"/>
    <property type="match status" value="1"/>
</dbReference>
<keyword evidence="5" id="KW-1185">Reference proteome</keyword>
<evidence type="ECO:0000256" key="1">
    <source>
        <dbReference type="ARBA" id="ARBA00022741"/>
    </source>
</evidence>
<dbReference type="GO" id="GO:0009507">
    <property type="term" value="C:chloroplast"/>
    <property type="evidence" value="ECO:0007669"/>
    <property type="project" value="TreeGrafter"/>
</dbReference>
<reference evidence="4" key="1">
    <citation type="journal article" date="2023" name="Plant J.">
        <title>Genome sequences and population genomics provide insights into the demographic history, inbreeding, and mutation load of two 'living fossil' tree species of Dipteronia.</title>
        <authorList>
            <person name="Feng Y."/>
            <person name="Comes H.P."/>
            <person name="Chen J."/>
            <person name="Zhu S."/>
            <person name="Lu R."/>
            <person name="Zhang X."/>
            <person name="Li P."/>
            <person name="Qiu J."/>
            <person name="Olsen K.M."/>
            <person name="Qiu Y."/>
        </authorList>
    </citation>
    <scope>NUCLEOTIDE SEQUENCE</scope>
    <source>
        <strain evidence="4">KIB01</strain>
    </source>
</reference>
<dbReference type="SMART" id="SM00864">
    <property type="entry name" value="Tubulin"/>
    <property type="match status" value="1"/>
</dbReference>
<dbReference type="SUPFAM" id="SSF52490">
    <property type="entry name" value="Tubulin nucleotide-binding domain-like"/>
    <property type="match status" value="1"/>
</dbReference>
<dbReference type="PANTHER" id="PTHR30314:SF12">
    <property type="entry name" value="CELL DIVISION PROTEIN FTSZ HOMOLOG 1, CHLOROPLASTIC"/>
    <property type="match status" value="1"/>
</dbReference>
<dbReference type="GO" id="GO:0032153">
    <property type="term" value="C:cell division site"/>
    <property type="evidence" value="ECO:0007669"/>
    <property type="project" value="TreeGrafter"/>
</dbReference>
<dbReference type="GO" id="GO:0003924">
    <property type="term" value="F:GTPase activity"/>
    <property type="evidence" value="ECO:0007669"/>
    <property type="project" value="InterPro"/>
</dbReference>